<evidence type="ECO:0000256" key="5">
    <source>
        <dbReference type="SAM" id="MobiDB-lite"/>
    </source>
</evidence>
<name>A0A9P8TCJ2_9ASCO</name>
<dbReference type="PANTHER" id="PTHR37451">
    <property type="entry name" value="MARVEL DOMAIN"/>
    <property type="match status" value="1"/>
</dbReference>
<evidence type="ECO:0000259" key="7">
    <source>
        <dbReference type="Pfam" id="PF01284"/>
    </source>
</evidence>
<comment type="subcellular location">
    <subcellularLocation>
        <location evidence="1">Membrane</location>
        <topology evidence="1">Multi-pass membrane protein</topology>
    </subcellularLocation>
</comment>
<accession>A0A9P8TCJ2</accession>
<evidence type="ECO:0000256" key="6">
    <source>
        <dbReference type="SAM" id="Phobius"/>
    </source>
</evidence>
<feature type="transmembrane region" description="Helical" evidence="6">
    <location>
        <begin position="73"/>
        <end position="98"/>
    </location>
</feature>
<reference evidence="8" key="2">
    <citation type="submission" date="2021-01" db="EMBL/GenBank/DDBJ databases">
        <authorList>
            <person name="Schikora-Tamarit M.A."/>
        </authorList>
    </citation>
    <scope>NUCLEOTIDE SEQUENCE</scope>
    <source>
        <strain evidence="8">CBS6341</strain>
    </source>
</reference>
<dbReference type="GO" id="GO:0016020">
    <property type="term" value="C:membrane"/>
    <property type="evidence" value="ECO:0007669"/>
    <property type="project" value="UniProtKB-SubCell"/>
</dbReference>
<proteinExistence type="predicted"/>
<evidence type="ECO:0000256" key="4">
    <source>
        <dbReference type="ARBA" id="ARBA00023136"/>
    </source>
</evidence>
<evidence type="ECO:0000313" key="8">
    <source>
        <dbReference type="EMBL" id="KAH3673744.1"/>
    </source>
</evidence>
<dbReference type="PANTHER" id="PTHR37451:SF1">
    <property type="entry name" value="MARVEL DOMAIN-CONTAINING PROTEIN"/>
    <property type="match status" value="1"/>
</dbReference>
<keyword evidence="9" id="KW-1185">Reference proteome</keyword>
<feature type="region of interest" description="Disordered" evidence="5">
    <location>
        <begin position="227"/>
        <end position="257"/>
    </location>
</feature>
<keyword evidence="2 6" id="KW-0812">Transmembrane</keyword>
<evidence type="ECO:0000313" key="9">
    <source>
        <dbReference type="Proteomes" id="UP000769528"/>
    </source>
</evidence>
<dbReference type="Pfam" id="PF01284">
    <property type="entry name" value="MARVEL"/>
    <property type="match status" value="1"/>
</dbReference>
<keyword evidence="3 6" id="KW-1133">Transmembrane helix</keyword>
<reference evidence="8" key="1">
    <citation type="journal article" date="2021" name="Open Biol.">
        <title>Shared evolutionary footprints suggest mitochondrial oxidative damage underlies multiple complex I losses in fungi.</title>
        <authorList>
            <person name="Schikora-Tamarit M.A."/>
            <person name="Marcet-Houben M."/>
            <person name="Nosek J."/>
            <person name="Gabaldon T."/>
        </authorList>
    </citation>
    <scope>NUCLEOTIDE SEQUENCE</scope>
    <source>
        <strain evidence="8">CBS6341</strain>
    </source>
</reference>
<evidence type="ECO:0000256" key="1">
    <source>
        <dbReference type="ARBA" id="ARBA00004141"/>
    </source>
</evidence>
<organism evidence="8 9">
    <name type="scientific">Wickerhamomyces mucosus</name>
    <dbReference type="NCBI Taxonomy" id="1378264"/>
    <lineage>
        <taxon>Eukaryota</taxon>
        <taxon>Fungi</taxon>
        <taxon>Dikarya</taxon>
        <taxon>Ascomycota</taxon>
        <taxon>Saccharomycotina</taxon>
        <taxon>Saccharomycetes</taxon>
        <taxon>Phaffomycetales</taxon>
        <taxon>Wickerhamomycetaceae</taxon>
        <taxon>Wickerhamomyces</taxon>
    </lineage>
</organism>
<evidence type="ECO:0000256" key="2">
    <source>
        <dbReference type="ARBA" id="ARBA00022692"/>
    </source>
</evidence>
<feature type="domain" description="MARVEL" evidence="7">
    <location>
        <begin position="14"/>
        <end position="143"/>
    </location>
</feature>
<gene>
    <name evidence="8" type="ORF">WICMUC_003487</name>
</gene>
<evidence type="ECO:0000256" key="3">
    <source>
        <dbReference type="ARBA" id="ARBA00022989"/>
    </source>
</evidence>
<keyword evidence="4 6" id="KW-0472">Membrane</keyword>
<sequence length="257" mass="28446">MAITAFQSPGFTWTVRILEIILSIIILGLTANTINYTGGEGSITWSLVVSLISLIYLGVIFLLSYLKPTFLNIGAIFVVESLLVIFYFTAFIATAAIYGPGSCHISFYDYYSSVYYNYSSSWCRTAKATIAFTAFNFILFLLTSIAFFFNSFFPLRARTSAQSSFLFTNETELDKPVLNLLGIVEEKSSKKEIDLEQTIGSDLTTSNGIENPTVDPEFEATNVQTNTTPNADATINTDKQTPVPSSVSKNENVYQIK</sequence>
<feature type="transmembrane region" description="Helical" evidence="6">
    <location>
        <begin position="128"/>
        <end position="149"/>
    </location>
</feature>
<dbReference type="Proteomes" id="UP000769528">
    <property type="component" value="Unassembled WGS sequence"/>
</dbReference>
<feature type="transmembrane region" description="Helical" evidence="6">
    <location>
        <begin position="43"/>
        <end position="66"/>
    </location>
</feature>
<dbReference type="EMBL" id="JAEUBF010000930">
    <property type="protein sequence ID" value="KAH3673744.1"/>
    <property type="molecule type" value="Genomic_DNA"/>
</dbReference>
<dbReference type="InterPro" id="IPR008253">
    <property type="entry name" value="Marvel"/>
</dbReference>
<dbReference type="AlphaFoldDB" id="A0A9P8TCJ2"/>
<protein>
    <recommendedName>
        <fullName evidence="7">MARVEL domain-containing protein</fullName>
    </recommendedName>
</protein>
<feature type="transmembrane region" description="Helical" evidence="6">
    <location>
        <begin position="12"/>
        <end position="31"/>
    </location>
</feature>
<comment type="caution">
    <text evidence="8">The sequence shown here is derived from an EMBL/GenBank/DDBJ whole genome shotgun (WGS) entry which is preliminary data.</text>
</comment>